<feature type="transmembrane region" description="Helical" evidence="9">
    <location>
        <begin position="87"/>
        <end position="105"/>
    </location>
</feature>
<dbReference type="PANTHER" id="PTHR30047">
    <property type="entry name" value="HIGH-AFFINITY CHOLINE TRANSPORT PROTEIN-RELATED"/>
    <property type="match status" value="1"/>
</dbReference>
<dbReference type="RefSeq" id="WP_096918783.1">
    <property type="nucleotide sequence ID" value="NZ_CP029487.1"/>
</dbReference>
<comment type="similarity">
    <text evidence="2">Belongs to the BCCT transporter (TC 2.A.15) family.</text>
</comment>
<feature type="transmembrane region" description="Helical" evidence="9">
    <location>
        <begin position="222"/>
        <end position="244"/>
    </location>
</feature>
<keyword evidence="6 9" id="KW-1133">Transmembrane helix</keyword>
<dbReference type="Pfam" id="PF02028">
    <property type="entry name" value="BCCT"/>
    <property type="match status" value="1"/>
</dbReference>
<keyword evidence="5 9" id="KW-0812">Transmembrane</keyword>
<feature type="region of interest" description="Disordered" evidence="8">
    <location>
        <begin position="508"/>
        <end position="537"/>
    </location>
</feature>
<dbReference type="GO" id="GO:0005886">
    <property type="term" value="C:plasma membrane"/>
    <property type="evidence" value="ECO:0007669"/>
    <property type="project" value="UniProtKB-SubCell"/>
</dbReference>
<feature type="transmembrane region" description="Helical" evidence="9">
    <location>
        <begin position="180"/>
        <end position="202"/>
    </location>
</feature>
<gene>
    <name evidence="10" type="ORF">CPZ25_013010</name>
</gene>
<comment type="subcellular location">
    <subcellularLocation>
        <location evidence="1">Cell membrane</location>
        <topology evidence="1">Multi-pass membrane protein</topology>
    </subcellularLocation>
</comment>
<keyword evidence="11" id="KW-1185">Reference proteome</keyword>
<keyword evidence="4" id="KW-1003">Cell membrane</keyword>
<feature type="compositionally biased region" description="Basic and acidic residues" evidence="8">
    <location>
        <begin position="524"/>
        <end position="537"/>
    </location>
</feature>
<feature type="transmembrane region" description="Helical" evidence="9">
    <location>
        <begin position="340"/>
        <end position="364"/>
    </location>
</feature>
<feature type="transmembrane region" description="Helical" evidence="9">
    <location>
        <begin position="9"/>
        <end position="27"/>
    </location>
</feature>
<feature type="transmembrane region" description="Helical" evidence="9">
    <location>
        <begin position="47"/>
        <end position="67"/>
    </location>
</feature>
<evidence type="ECO:0000313" key="11">
    <source>
        <dbReference type="Proteomes" id="UP000218387"/>
    </source>
</evidence>
<dbReference type="InterPro" id="IPR000060">
    <property type="entry name" value="BCCT_transptr"/>
</dbReference>
<evidence type="ECO:0000256" key="5">
    <source>
        <dbReference type="ARBA" id="ARBA00022692"/>
    </source>
</evidence>
<dbReference type="InterPro" id="IPR018093">
    <property type="entry name" value="BCCT_CS"/>
</dbReference>
<evidence type="ECO:0000256" key="3">
    <source>
        <dbReference type="ARBA" id="ARBA00022448"/>
    </source>
</evidence>
<feature type="transmembrane region" description="Helical" evidence="9">
    <location>
        <begin position="443"/>
        <end position="463"/>
    </location>
</feature>
<dbReference type="GO" id="GO:0022857">
    <property type="term" value="F:transmembrane transporter activity"/>
    <property type="evidence" value="ECO:0007669"/>
    <property type="project" value="InterPro"/>
</dbReference>
<evidence type="ECO:0000256" key="1">
    <source>
        <dbReference type="ARBA" id="ARBA00004651"/>
    </source>
</evidence>
<keyword evidence="7 9" id="KW-0472">Membrane</keyword>
<dbReference type="Proteomes" id="UP000218387">
    <property type="component" value="Chromosome"/>
</dbReference>
<dbReference type="KEGG" id="emt:CPZ25_013010"/>
<evidence type="ECO:0000256" key="8">
    <source>
        <dbReference type="SAM" id="MobiDB-lite"/>
    </source>
</evidence>
<evidence type="ECO:0000256" key="2">
    <source>
        <dbReference type="ARBA" id="ARBA00005658"/>
    </source>
</evidence>
<feature type="transmembrane region" description="Helical" evidence="9">
    <location>
        <begin position="140"/>
        <end position="159"/>
    </location>
</feature>
<dbReference type="PROSITE" id="PS01303">
    <property type="entry name" value="BCCT"/>
    <property type="match status" value="1"/>
</dbReference>
<evidence type="ECO:0000256" key="4">
    <source>
        <dbReference type="ARBA" id="ARBA00022475"/>
    </source>
</evidence>
<accession>A0A4P9C9V3</accession>
<dbReference type="AlphaFoldDB" id="A0A4P9C9V3"/>
<feature type="transmembrane region" description="Helical" evidence="9">
    <location>
        <begin position="469"/>
        <end position="492"/>
    </location>
</feature>
<feature type="transmembrane region" description="Helical" evidence="9">
    <location>
        <begin position="311"/>
        <end position="328"/>
    </location>
</feature>
<feature type="transmembrane region" description="Helical" evidence="9">
    <location>
        <begin position="256"/>
        <end position="276"/>
    </location>
</feature>
<reference evidence="10 11" key="1">
    <citation type="submission" date="2018-05" db="EMBL/GenBank/DDBJ databases">
        <title>Genome comparison of Eubacterium sp.</title>
        <authorList>
            <person name="Feng Y."/>
            <person name="Sanchez-Andrea I."/>
            <person name="Stams A.J.M."/>
            <person name="De Vos W.M."/>
        </authorList>
    </citation>
    <scope>NUCLEOTIDE SEQUENCE [LARGE SCALE GENOMIC DNA]</scope>
    <source>
        <strain evidence="10 11">YI</strain>
    </source>
</reference>
<evidence type="ECO:0000256" key="7">
    <source>
        <dbReference type="ARBA" id="ARBA00023136"/>
    </source>
</evidence>
<dbReference type="PANTHER" id="PTHR30047:SF7">
    <property type="entry name" value="HIGH-AFFINITY CHOLINE TRANSPORT PROTEIN"/>
    <property type="match status" value="1"/>
</dbReference>
<evidence type="ECO:0000313" key="10">
    <source>
        <dbReference type="EMBL" id="QCT72203.1"/>
    </source>
</evidence>
<feature type="transmembrane region" description="Helical" evidence="9">
    <location>
        <begin position="399"/>
        <end position="423"/>
    </location>
</feature>
<sequence>MKKYKIDKWAIIITLALVAAFSVYIILMPAAATEALNKIRVFITTKMGVYFILITIGIFVFNFAVAFSKFGNIKLGKDKPEYKTFSWIAMIFCATMGAGLLYWAVLEWVYYYITPPIGITPESIAAAQVAVSYNFFHWGVPAWGIYAIGTIPLAYRFYVRRQEGLSLANGCEGVTGGQPIWNKIINIVFIFGIVSGIILSFGTGIPMLVNNLHTSLGTPDNFIMQVVMVIAVTIFFTASSYAGLDKGTKFCSDSTIYLCFFLLAYVFIFGGPQFQLENTIKSFGMMITNFVPMITETEPIVKTGFTADWTVFYWAWWITLAPWMWIFIAKISRGRTIKEVILCITGAGLLSTILFFGVLSNYGLQLQLTGSFNFVEILQTQSPEQVISTVIAALPFGRIILLVWFLTGVMLLITTLDSAVFTLSAASIKNIRDDEVPPNYLKLFWAIVISAIPLCLMFAKAPLDSLKSAIIISALPVSVTLILCVVSLYKWLKKDFGSLTRAQIIEKEKDPTPDFDPGDFTLPEQDKKSNKEESLTE</sequence>
<evidence type="ECO:0000256" key="9">
    <source>
        <dbReference type="SAM" id="Phobius"/>
    </source>
</evidence>
<proteinExistence type="inferred from homology"/>
<protein>
    <submittedName>
        <fullName evidence="10">Glycine/betaine ABC transporter</fullName>
    </submittedName>
</protein>
<dbReference type="EMBL" id="CP029487">
    <property type="protein sequence ID" value="QCT72203.1"/>
    <property type="molecule type" value="Genomic_DNA"/>
</dbReference>
<keyword evidence="3" id="KW-0813">Transport</keyword>
<organism evidence="10 11">
    <name type="scientific">Eubacterium maltosivorans</name>
    <dbReference type="NCBI Taxonomy" id="2041044"/>
    <lineage>
        <taxon>Bacteria</taxon>
        <taxon>Bacillati</taxon>
        <taxon>Bacillota</taxon>
        <taxon>Clostridia</taxon>
        <taxon>Eubacteriales</taxon>
        <taxon>Eubacteriaceae</taxon>
        <taxon>Eubacterium</taxon>
    </lineage>
</organism>
<evidence type="ECO:0000256" key="6">
    <source>
        <dbReference type="ARBA" id="ARBA00022989"/>
    </source>
</evidence>
<name>A0A4P9C9V3_EUBML</name>